<accession>W4FTC4</accession>
<dbReference type="RefSeq" id="XP_009839776.1">
    <property type="nucleotide sequence ID" value="XM_009841474.1"/>
</dbReference>
<dbReference type="VEuPathDB" id="FungiDB:H257_13810"/>
<sequence>MASLDALAEDSEIIDLLATLFNNEFTQGAAAAAASHPHEQPPTTPGLLLPTLAAPSSTRKLCKEDGCLRKNVSKGFCIRHGGGKRCQVESCDKGAKQNGVRRGSASWKAVQTIPKPEACVGPMEGGGRALPKIATAQRYKGGIAGLMVEVHISSSMTLCTSGLLLLNQAH</sequence>
<gene>
    <name evidence="1" type="ORF">H257_13810</name>
</gene>
<name>W4FTC4_APHAT</name>
<dbReference type="EMBL" id="KI913164">
    <property type="protein sequence ID" value="ETV70712.1"/>
    <property type="molecule type" value="Genomic_DNA"/>
</dbReference>
<reference evidence="1" key="1">
    <citation type="submission" date="2013-12" db="EMBL/GenBank/DDBJ databases">
        <title>The Genome Sequence of Aphanomyces astaci APO3.</title>
        <authorList>
            <consortium name="The Broad Institute Genomics Platform"/>
            <person name="Russ C."/>
            <person name="Tyler B."/>
            <person name="van West P."/>
            <person name="Dieguez-Uribeondo J."/>
            <person name="Young S.K."/>
            <person name="Zeng Q."/>
            <person name="Gargeya S."/>
            <person name="Fitzgerald M."/>
            <person name="Abouelleil A."/>
            <person name="Alvarado L."/>
            <person name="Chapman S.B."/>
            <person name="Gainer-Dewar J."/>
            <person name="Goldberg J."/>
            <person name="Griggs A."/>
            <person name="Gujja S."/>
            <person name="Hansen M."/>
            <person name="Howarth C."/>
            <person name="Imamovic A."/>
            <person name="Ireland A."/>
            <person name="Larimer J."/>
            <person name="McCowan C."/>
            <person name="Murphy C."/>
            <person name="Pearson M."/>
            <person name="Poon T.W."/>
            <person name="Priest M."/>
            <person name="Roberts A."/>
            <person name="Saif S."/>
            <person name="Shea T."/>
            <person name="Sykes S."/>
            <person name="Wortman J."/>
            <person name="Nusbaum C."/>
            <person name="Birren B."/>
        </authorList>
    </citation>
    <scope>NUCLEOTIDE SEQUENCE [LARGE SCALE GENOMIC DNA]</scope>
    <source>
        <strain evidence="1">APO3</strain>
    </source>
</reference>
<dbReference type="OrthoDB" id="10523425at2759"/>
<dbReference type="PANTHER" id="PTHR31827">
    <property type="entry name" value="EMB|CAB89363.1"/>
    <property type="match status" value="1"/>
</dbReference>
<evidence type="ECO:0000313" key="1">
    <source>
        <dbReference type="EMBL" id="ETV70712.1"/>
    </source>
</evidence>
<protein>
    <submittedName>
        <fullName evidence="1">Uncharacterized protein</fullName>
    </submittedName>
</protein>
<proteinExistence type="predicted"/>
<organism evidence="1">
    <name type="scientific">Aphanomyces astaci</name>
    <name type="common">Crayfish plague agent</name>
    <dbReference type="NCBI Taxonomy" id="112090"/>
    <lineage>
        <taxon>Eukaryota</taxon>
        <taxon>Sar</taxon>
        <taxon>Stramenopiles</taxon>
        <taxon>Oomycota</taxon>
        <taxon>Saprolegniomycetes</taxon>
        <taxon>Saprolegniales</taxon>
        <taxon>Verrucalvaceae</taxon>
        <taxon>Aphanomyces</taxon>
    </lineage>
</organism>
<dbReference type="GeneID" id="20815806"/>
<dbReference type="PANTHER" id="PTHR31827:SF1">
    <property type="entry name" value="EMB|CAB89363.1"/>
    <property type="match status" value="1"/>
</dbReference>
<dbReference type="AlphaFoldDB" id="W4FTC4"/>